<keyword evidence="4 8" id="KW-0689">Ribosomal protein</keyword>
<dbReference type="InterPro" id="IPR057258">
    <property type="entry name" value="Ribosomal_uS3"/>
</dbReference>
<evidence type="ECO:0000256" key="4">
    <source>
        <dbReference type="ARBA" id="ARBA00022980"/>
    </source>
</evidence>
<dbReference type="InterPro" id="IPR018280">
    <property type="entry name" value="Ribosomal_uS3_CS"/>
</dbReference>
<dbReference type="InterPro" id="IPR004044">
    <property type="entry name" value="KH_dom_type_2"/>
</dbReference>
<dbReference type="InterPro" id="IPR009019">
    <property type="entry name" value="KH_sf_prok-type"/>
</dbReference>
<evidence type="ECO:0000256" key="7">
    <source>
        <dbReference type="ARBA" id="ARBA00035257"/>
    </source>
</evidence>
<evidence type="ECO:0000256" key="8">
    <source>
        <dbReference type="HAMAP-Rule" id="MF_01309"/>
    </source>
</evidence>
<dbReference type="PANTHER" id="PTHR11760">
    <property type="entry name" value="30S/40S RIBOSOMAL PROTEIN S3"/>
    <property type="match status" value="1"/>
</dbReference>
<evidence type="ECO:0000256" key="5">
    <source>
        <dbReference type="ARBA" id="ARBA00023274"/>
    </source>
</evidence>
<dbReference type="Gene3D" id="3.30.1140.32">
    <property type="entry name" value="Ribosomal protein S3, C-terminal domain"/>
    <property type="match status" value="1"/>
</dbReference>
<dbReference type="SUPFAM" id="SSF54814">
    <property type="entry name" value="Prokaryotic type KH domain (KH-domain type II)"/>
    <property type="match status" value="1"/>
</dbReference>
<sequence length="212" mass="23631">MGQKSNPIINRMILNKAWQSRWFAEGPEYAEKIAEDDQIRKIIFKEAGPQALISRIEIDRSISDLKISIFTARPGVLIGRGGKGLMLLRERIAKKIKSKFKLDVLEVKKAELDAQIMADTIGIQISKRLPYRRAVKQTVSKIMDAGAKGVKISISGRLGGAEIARREKFSNGSVPLSTLRKNIDFAVCHARTTYGVIGIKVWINQGNKQEGE</sequence>
<dbReference type="Pfam" id="PF07650">
    <property type="entry name" value="KH_2"/>
    <property type="match status" value="1"/>
</dbReference>
<organism evidence="11 12">
    <name type="scientific">Candidatus Berkelbacteria bacterium CG10_big_fil_rev_8_21_14_0_10_41_12</name>
    <dbReference type="NCBI Taxonomy" id="1974513"/>
    <lineage>
        <taxon>Bacteria</taxon>
        <taxon>Candidatus Berkelbacteria</taxon>
    </lineage>
</organism>
<name>A0A2M6WXU9_9BACT</name>
<comment type="function">
    <text evidence="6 8">Binds the lower part of the 30S subunit head. Binds mRNA in the 70S ribosome, positioning it for translation.</text>
</comment>
<dbReference type="InterPro" id="IPR015946">
    <property type="entry name" value="KH_dom-like_a/b"/>
</dbReference>
<evidence type="ECO:0000256" key="6">
    <source>
        <dbReference type="ARBA" id="ARBA00024998"/>
    </source>
</evidence>
<comment type="caution">
    <text evidence="11">The sequence shown here is derived from an EMBL/GenBank/DDBJ whole genome shotgun (WGS) entry which is preliminary data.</text>
</comment>
<evidence type="ECO:0000256" key="1">
    <source>
        <dbReference type="ARBA" id="ARBA00010761"/>
    </source>
</evidence>
<dbReference type="NCBIfam" id="TIGR01009">
    <property type="entry name" value="rpsC_bact"/>
    <property type="match status" value="1"/>
</dbReference>
<feature type="domain" description="KH type-2" evidence="10">
    <location>
        <begin position="39"/>
        <end position="108"/>
    </location>
</feature>
<reference evidence="12" key="1">
    <citation type="submission" date="2017-09" db="EMBL/GenBank/DDBJ databases">
        <title>Depth-based differentiation of microbial function through sediment-hosted aquifers and enrichment of novel symbionts in the deep terrestrial subsurface.</title>
        <authorList>
            <person name="Probst A.J."/>
            <person name="Ladd B."/>
            <person name="Jarett J.K."/>
            <person name="Geller-Mcgrath D.E."/>
            <person name="Sieber C.M.K."/>
            <person name="Emerson J.B."/>
            <person name="Anantharaman K."/>
            <person name="Thomas B.C."/>
            <person name="Malmstrom R."/>
            <person name="Stieglmeier M."/>
            <person name="Klingl A."/>
            <person name="Woyke T."/>
            <person name="Ryan C.M."/>
            <person name="Banfield J.F."/>
        </authorList>
    </citation>
    <scope>NUCLEOTIDE SEQUENCE [LARGE SCALE GENOMIC DNA]</scope>
</reference>
<dbReference type="InterPro" id="IPR001351">
    <property type="entry name" value="Ribosomal_uS3_C"/>
</dbReference>
<dbReference type="Gene3D" id="3.30.300.20">
    <property type="match status" value="1"/>
</dbReference>
<evidence type="ECO:0000313" key="12">
    <source>
        <dbReference type="Proteomes" id="UP000228596"/>
    </source>
</evidence>
<dbReference type="GO" id="GO:0019843">
    <property type="term" value="F:rRNA binding"/>
    <property type="evidence" value="ECO:0007669"/>
    <property type="project" value="UniProtKB-UniRule"/>
</dbReference>
<proteinExistence type="inferred from homology"/>
<keyword evidence="3 8" id="KW-0694">RNA-binding</keyword>
<dbReference type="FunFam" id="3.30.300.20:FF:000001">
    <property type="entry name" value="30S ribosomal protein S3"/>
    <property type="match status" value="1"/>
</dbReference>
<dbReference type="GO" id="GO:0003735">
    <property type="term" value="F:structural constituent of ribosome"/>
    <property type="evidence" value="ECO:0007669"/>
    <property type="project" value="InterPro"/>
</dbReference>
<dbReference type="EMBL" id="PEZV01000004">
    <property type="protein sequence ID" value="PIT97605.1"/>
    <property type="molecule type" value="Genomic_DNA"/>
</dbReference>
<dbReference type="Proteomes" id="UP000228596">
    <property type="component" value="Unassembled WGS sequence"/>
</dbReference>
<dbReference type="PROSITE" id="PS50823">
    <property type="entry name" value="KH_TYPE_2"/>
    <property type="match status" value="1"/>
</dbReference>
<dbReference type="SUPFAM" id="SSF54821">
    <property type="entry name" value="Ribosomal protein S3 C-terminal domain"/>
    <property type="match status" value="1"/>
</dbReference>
<evidence type="ECO:0000256" key="9">
    <source>
        <dbReference type="RuleBase" id="RU003624"/>
    </source>
</evidence>
<dbReference type="GO" id="GO:0003729">
    <property type="term" value="F:mRNA binding"/>
    <property type="evidence" value="ECO:0007669"/>
    <property type="project" value="UniProtKB-UniRule"/>
</dbReference>
<dbReference type="GO" id="GO:0006412">
    <property type="term" value="P:translation"/>
    <property type="evidence" value="ECO:0007669"/>
    <property type="project" value="UniProtKB-UniRule"/>
</dbReference>
<dbReference type="AlphaFoldDB" id="A0A2M6WXU9"/>
<accession>A0A2M6WXU9</accession>
<dbReference type="Pfam" id="PF00189">
    <property type="entry name" value="Ribosomal_S3_C"/>
    <property type="match status" value="1"/>
</dbReference>
<evidence type="ECO:0000259" key="10">
    <source>
        <dbReference type="PROSITE" id="PS50823"/>
    </source>
</evidence>
<evidence type="ECO:0000313" key="11">
    <source>
        <dbReference type="EMBL" id="PIT97605.1"/>
    </source>
</evidence>
<gene>
    <name evidence="8" type="primary">rpsC</name>
    <name evidence="11" type="ORF">COT77_00640</name>
</gene>
<keyword evidence="2 8" id="KW-0699">rRNA-binding</keyword>
<dbReference type="PROSITE" id="PS00548">
    <property type="entry name" value="RIBOSOMAL_S3"/>
    <property type="match status" value="1"/>
</dbReference>
<dbReference type="InterPro" id="IPR005704">
    <property type="entry name" value="Ribosomal_uS3_bac-typ"/>
</dbReference>
<evidence type="ECO:0000256" key="2">
    <source>
        <dbReference type="ARBA" id="ARBA00022730"/>
    </source>
</evidence>
<protein>
    <recommendedName>
        <fullName evidence="7 8">Small ribosomal subunit protein uS3</fullName>
    </recommendedName>
</protein>
<comment type="similarity">
    <text evidence="1 8 9">Belongs to the universal ribosomal protein uS3 family.</text>
</comment>
<dbReference type="CDD" id="cd02412">
    <property type="entry name" value="KH-II_30S_S3"/>
    <property type="match status" value="1"/>
</dbReference>
<keyword evidence="5 8" id="KW-0687">Ribonucleoprotein</keyword>
<dbReference type="HAMAP" id="MF_01309_B">
    <property type="entry name" value="Ribosomal_uS3_B"/>
    <property type="match status" value="1"/>
</dbReference>
<comment type="subunit">
    <text evidence="8">Part of the 30S ribosomal subunit. Forms a tight complex with proteins S10 and S14.</text>
</comment>
<dbReference type="GO" id="GO:0022627">
    <property type="term" value="C:cytosolic small ribosomal subunit"/>
    <property type="evidence" value="ECO:0007669"/>
    <property type="project" value="TreeGrafter"/>
</dbReference>
<evidence type="ECO:0000256" key="3">
    <source>
        <dbReference type="ARBA" id="ARBA00022884"/>
    </source>
</evidence>
<dbReference type="PANTHER" id="PTHR11760:SF19">
    <property type="entry name" value="SMALL RIBOSOMAL SUBUNIT PROTEIN US3C"/>
    <property type="match status" value="1"/>
</dbReference>
<dbReference type="InterPro" id="IPR036419">
    <property type="entry name" value="Ribosomal_S3_C_sf"/>
</dbReference>